<dbReference type="InterPro" id="IPR013328">
    <property type="entry name" value="6PGD_dom2"/>
</dbReference>
<evidence type="ECO:0000256" key="10">
    <source>
        <dbReference type="ARBA" id="ARBA00048196"/>
    </source>
</evidence>
<dbReference type="UniPathway" id="UPA00241"/>
<organism evidence="15 16">
    <name type="scientific">Methanothrix soehngenii</name>
    <name type="common">Methanosaeta concilii</name>
    <dbReference type="NCBI Taxonomy" id="2223"/>
    <lineage>
        <taxon>Archaea</taxon>
        <taxon>Methanobacteriati</taxon>
        <taxon>Methanobacteriota</taxon>
        <taxon>Stenosarchaea group</taxon>
        <taxon>Methanomicrobia</taxon>
        <taxon>Methanotrichales</taxon>
        <taxon>Methanotrichaceae</taxon>
        <taxon>Methanothrix</taxon>
    </lineage>
</organism>
<protein>
    <recommendedName>
        <fullName evidence="4 12">2-dehydropantoate 2-reductase</fullName>
        <ecNumber evidence="3 12">1.1.1.169</ecNumber>
    </recommendedName>
    <alternativeName>
        <fullName evidence="8 12">Ketopantoate reductase</fullName>
    </alternativeName>
</protein>
<comment type="pathway">
    <text evidence="1 12">Cofactor biosynthesis; coenzyme A biosynthesis.</text>
</comment>
<evidence type="ECO:0000256" key="6">
    <source>
        <dbReference type="ARBA" id="ARBA00022993"/>
    </source>
</evidence>
<name>A0A7K4AJN6_METSH</name>
<dbReference type="PANTHER" id="PTHR43765:SF2">
    <property type="entry name" value="2-DEHYDROPANTOATE 2-REDUCTASE"/>
    <property type="match status" value="1"/>
</dbReference>
<sequence>MNKSPSPSYLIYGAGAIGSVLGGFLHEINRSVTFAGRGSHLLAMKEKGLRITGIWGEHLVPPEEIDIHSDPLNGERRFSTILLSVKSKDTETAAREAAAFLAEDGIMVSIQNGLGNWETIARFVGRERTVGARVIFGAEIPRPGQANVTVNADDVLLGEPFSPVNRALLQTLNGDLLLSGIPARVVSKEDIWSALWGKVLYNCSLNPLGAILEVPYGRLGENEETRKIIRGIIEEIFLVCRALKVSLPYKGADDYYRFLLETQLPPTRDHRASMLQDILAKRKTEIEALNGAISRLASENEIPTPYNDILTLLIKFKEKRVDQGSGDLELV</sequence>
<comment type="function">
    <text evidence="12">Catalyzes the NADPH-dependent reduction of ketopantoate into pantoic acid.</text>
</comment>
<dbReference type="InterPro" id="IPR008927">
    <property type="entry name" value="6-PGluconate_DH-like_C_sf"/>
</dbReference>
<comment type="caution">
    <text evidence="15">The sequence shown here is derived from an EMBL/GenBank/DDBJ whole genome shotgun (WGS) entry which is preliminary data.</text>
</comment>
<evidence type="ECO:0000313" key="15">
    <source>
        <dbReference type="EMBL" id="NLJ23184.1"/>
    </source>
</evidence>
<evidence type="ECO:0000256" key="12">
    <source>
        <dbReference type="RuleBase" id="RU362068"/>
    </source>
</evidence>
<keyword evidence="6 12" id="KW-0173">Coenzyme A biosynthesis</keyword>
<dbReference type="PANTHER" id="PTHR43765">
    <property type="entry name" value="2-DEHYDROPANTOATE 2-REDUCTASE-RELATED"/>
    <property type="match status" value="1"/>
</dbReference>
<dbReference type="NCBIfam" id="TIGR00745">
    <property type="entry name" value="apbA_panE"/>
    <property type="match status" value="1"/>
</dbReference>
<dbReference type="Gene3D" id="3.40.50.720">
    <property type="entry name" value="NAD(P)-binding Rossmann-like Domain"/>
    <property type="match status" value="1"/>
</dbReference>
<dbReference type="Pfam" id="PF02558">
    <property type="entry name" value="ApbA"/>
    <property type="match status" value="1"/>
</dbReference>
<dbReference type="RefSeq" id="WP_276620445.1">
    <property type="nucleotide sequence ID" value="NZ_DAOSEI010000023.1"/>
</dbReference>
<keyword evidence="7 12" id="KW-0560">Oxidoreductase</keyword>
<evidence type="ECO:0000259" key="14">
    <source>
        <dbReference type="Pfam" id="PF08546"/>
    </source>
</evidence>
<proteinExistence type="inferred from homology"/>
<dbReference type="GO" id="GO:0015937">
    <property type="term" value="P:coenzyme A biosynthetic process"/>
    <property type="evidence" value="ECO:0007669"/>
    <property type="project" value="UniProtKB-UniPathway"/>
</dbReference>
<dbReference type="GO" id="GO:0008677">
    <property type="term" value="F:2-dehydropantoate 2-reductase activity"/>
    <property type="evidence" value="ECO:0007669"/>
    <property type="project" value="UniProtKB-EC"/>
</dbReference>
<dbReference type="Proteomes" id="UP000544742">
    <property type="component" value="Unassembled WGS sequence"/>
</dbReference>
<dbReference type="SUPFAM" id="SSF48179">
    <property type="entry name" value="6-phosphogluconate dehydrogenase C-terminal domain-like"/>
    <property type="match status" value="1"/>
</dbReference>
<evidence type="ECO:0000256" key="7">
    <source>
        <dbReference type="ARBA" id="ARBA00023002"/>
    </source>
</evidence>
<evidence type="ECO:0000256" key="1">
    <source>
        <dbReference type="ARBA" id="ARBA00004724"/>
    </source>
</evidence>
<evidence type="ECO:0000256" key="2">
    <source>
        <dbReference type="ARBA" id="ARBA00007870"/>
    </source>
</evidence>
<comment type="function">
    <text evidence="11">Catalyzes the NAD(P)H-dependent reduction of ketopantoate into pantoic acid.</text>
</comment>
<dbReference type="GO" id="GO:0050661">
    <property type="term" value="F:NADP binding"/>
    <property type="evidence" value="ECO:0007669"/>
    <property type="project" value="TreeGrafter"/>
</dbReference>
<comment type="catalytic activity">
    <reaction evidence="10">
        <text>(R)-pantoate + NAD(+) = 2-dehydropantoate + NADH + H(+)</text>
        <dbReference type="Rhea" id="RHEA:61292"/>
        <dbReference type="ChEBI" id="CHEBI:11561"/>
        <dbReference type="ChEBI" id="CHEBI:15378"/>
        <dbReference type="ChEBI" id="CHEBI:15980"/>
        <dbReference type="ChEBI" id="CHEBI:57540"/>
        <dbReference type="ChEBI" id="CHEBI:57945"/>
    </reaction>
    <physiologicalReaction direction="right-to-left" evidence="10">
        <dbReference type="Rhea" id="RHEA:61294"/>
    </physiologicalReaction>
</comment>
<comment type="catalytic activity">
    <reaction evidence="9">
        <text>(R)-pantoate + NADP(+) = 2-dehydropantoate + NADPH + H(+)</text>
        <dbReference type="Rhea" id="RHEA:16233"/>
        <dbReference type="ChEBI" id="CHEBI:11561"/>
        <dbReference type="ChEBI" id="CHEBI:15378"/>
        <dbReference type="ChEBI" id="CHEBI:15980"/>
        <dbReference type="ChEBI" id="CHEBI:57783"/>
        <dbReference type="ChEBI" id="CHEBI:58349"/>
        <dbReference type="EC" id="1.1.1.169"/>
    </reaction>
    <physiologicalReaction direction="right-to-left" evidence="9">
        <dbReference type="Rhea" id="RHEA:16235"/>
    </physiologicalReaction>
</comment>
<dbReference type="GO" id="GO:0005737">
    <property type="term" value="C:cytoplasm"/>
    <property type="evidence" value="ECO:0007669"/>
    <property type="project" value="TreeGrafter"/>
</dbReference>
<dbReference type="Pfam" id="PF08546">
    <property type="entry name" value="ApbA_C"/>
    <property type="match status" value="1"/>
</dbReference>
<dbReference type="Gene3D" id="1.10.1040.10">
    <property type="entry name" value="N-(1-d-carboxylethyl)-l-norvaline Dehydrogenase, domain 2"/>
    <property type="match status" value="1"/>
</dbReference>
<evidence type="ECO:0000256" key="9">
    <source>
        <dbReference type="ARBA" id="ARBA00047506"/>
    </source>
</evidence>
<evidence type="ECO:0000259" key="13">
    <source>
        <dbReference type="Pfam" id="PF02558"/>
    </source>
</evidence>
<dbReference type="GO" id="GO:0015940">
    <property type="term" value="P:pantothenate biosynthetic process"/>
    <property type="evidence" value="ECO:0007669"/>
    <property type="project" value="InterPro"/>
</dbReference>
<dbReference type="InterPro" id="IPR003710">
    <property type="entry name" value="ApbA"/>
</dbReference>
<dbReference type="EMBL" id="JAAYUN010000151">
    <property type="protein sequence ID" value="NLJ23184.1"/>
    <property type="molecule type" value="Genomic_DNA"/>
</dbReference>
<dbReference type="InterPro" id="IPR036291">
    <property type="entry name" value="NAD(P)-bd_dom_sf"/>
</dbReference>
<keyword evidence="5 12" id="KW-0521">NADP</keyword>
<accession>A0A7K4AJN6</accession>
<feature type="domain" description="Ketopantoate reductase C-terminal" evidence="14">
    <location>
        <begin position="190"/>
        <end position="318"/>
    </location>
</feature>
<evidence type="ECO:0000256" key="4">
    <source>
        <dbReference type="ARBA" id="ARBA00019465"/>
    </source>
</evidence>
<dbReference type="FunFam" id="1.10.1040.10:FF:000017">
    <property type="entry name" value="2-dehydropantoate 2-reductase"/>
    <property type="match status" value="1"/>
</dbReference>
<gene>
    <name evidence="15" type="ORF">GX426_08760</name>
</gene>
<reference evidence="15 16" key="1">
    <citation type="journal article" date="2020" name="Biotechnol. Biofuels">
        <title>New insights from the biogas microbiome by comprehensive genome-resolved metagenomics of nearly 1600 species originating from multiple anaerobic digesters.</title>
        <authorList>
            <person name="Campanaro S."/>
            <person name="Treu L."/>
            <person name="Rodriguez-R L.M."/>
            <person name="Kovalovszki A."/>
            <person name="Ziels R.M."/>
            <person name="Maus I."/>
            <person name="Zhu X."/>
            <person name="Kougias P.G."/>
            <person name="Basile A."/>
            <person name="Luo G."/>
            <person name="Schluter A."/>
            <person name="Konstantinidis K.T."/>
            <person name="Angelidaki I."/>
        </authorList>
    </citation>
    <scope>NUCLEOTIDE SEQUENCE [LARGE SCALE GENOMIC DNA]</scope>
    <source>
        <strain evidence="15">AS27yjCOA_157</strain>
    </source>
</reference>
<dbReference type="AlphaFoldDB" id="A0A7K4AJN6"/>
<evidence type="ECO:0000313" key="16">
    <source>
        <dbReference type="Proteomes" id="UP000544742"/>
    </source>
</evidence>
<evidence type="ECO:0000256" key="5">
    <source>
        <dbReference type="ARBA" id="ARBA00022857"/>
    </source>
</evidence>
<dbReference type="SUPFAM" id="SSF51735">
    <property type="entry name" value="NAD(P)-binding Rossmann-fold domains"/>
    <property type="match status" value="1"/>
</dbReference>
<dbReference type="InterPro" id="IPR050838">
    <property type="entry name" value="Ketopantoate_reductase"/>
</dbReference>
<evidence type="ECO:0000256" key="3">
    <source>
        <dbReference type="ARBA" id="ARBA00013014"/>
    </source>
</evidence>
<dbReference type="InterPro" id="IPR013752">
    <property type="entry name" value="KPA_reductase"/>
</dbReference>
<dbReference type="InterPro" id="IPR013332">
    <property type="entry name" value="KPR_N"/>
</dbReference>
<feature type="domain" description="Ketopantoate reductase N-terminal" evidence="13">
    <location>
        <begin position="10"/>
        <end position="155"/>
    </location>
</feature>
<comment type="similarity">
    <text evidence="2 12">Belongs to the ketopantoate reductase family.</text>
</comment>
<dbReference type="EC" id="1.1.1.169" evidence="3 12"/>
<evidence type="ECO:0000256" key="11">
    <source>
        <dbReference type="ARBA" id="ARBA00056765"/>
    </source>
</evidence>
<evidence type="ECO:0000256" key="8">
    <source>
        <dbReference type="ARBA" id="ARBA00032024"/>
    </source>
</evidence>